<evidence type="ECO:0000256" key="3">
    <source>
        <dbReference type="SAM" id="MobiDB-lite"/>
    </source>
</evidence>
<reference evidence="6" key="1">
    <citation type="submission" date="2022-11" db="EMBL/GenBank/DDBJ databases">
        <title>Chromosome-level genome of Pogonophryne albipinna.</title>
        <authorList>
            <person name="Jo E."/>
        </authorList>
    </citation>
    <scope>NUCLEOTIDE SEQUENCE</scope>
    <source>
        <strain evidence="6">SGF0006</strain>
        <tissue evidence="6">Muscle</tissue>
    </source>
</reference>
<dbReference type="InterPro" id="IPR000998">
    <property type="entry name" value="MAM_dom"/>
</dbReference>
<dbReference type="PROSITE" id="PS01180">
    <property type="entry name" value="CUB"/>
    <property type="match status" value="1"/>
</dbReference>
<dbReference type="PROSITE" id="PS50060">
    <property type="entry name" value="MAM_2"/>
    <property type="match status" value="1"/>
</dbReference>
<name>A0AAD6F3F5_9TELE</name>
<keyword evidence="7" id="KW-1185">Reference proteome</keyword>
<organism evidence="6 7">
    <name type="scientific">Pogonophryne albipinna</name>
    <dbReference type="NCBI Taxonomy" id="1090488"/>
    <lineage>
        <taxon>Eukaryota</taxon>
        <taxon>Metazoa</taxon>
        <taxon>Chordata</taxon>
        <taxon>Craniata</taxon>
        <taxon>Vertebrata</taxon>
        <taxon>Euteleostomi</taxon>
        <taxon>Actinopterygii</taxon>
        <taxon>Neopterygii</taxon>
        <taxon>Teleostei</taxon>
        <taxon>Neoteleostei</taxon>
        <taxon>Acanthomorphata</taxon>
        <taxon>Eupercaria</taxon>
        <taxon>Perciformes</taxon>
        <taxon>Notothenioidei</taxon>
        <taxon>Pogonophryne</taxon>
    </lineage>
</organism>
<dbReference type="Gene3D" id="2.60.120.290">
    <property type="entry name" value="Spermadhesin, CUB domain"/>
    <property type="match status" value="1"/>
</dbReference>
<dbReference type="InterPro" id="IPR000859">
    <property type="entry name" value="CUB_dom"/>
</dbReference>
<evidence type="ECO:0000256" key="2">
    <source>
        <dbReference type="PROSITE-ProRule" id="PRU00059"/>
    </source>
</evidence>
<feature type="compositionally biased region" description="Pro residues" evidence="3">
    <location>
        <begin position="47"/>
        <end position="61"/>
    </location>
</feature>
<dbReference type="Gene3D" id="2.60.120.200">
    <property type="match status" value="1"/>
</dbReference>
<dbReference type="InterPro" id="IPR035914">
    <property type="entry name" value="Sperma_CUB_dom_sf"/>
</dbReference>
<evidence type="ECO:0000259" key="5">
    <source>
        <dbReference type="PROSITE" id="PS50060"/>
    </source>
</evidence>
<feature type="region of interest" description="Disordered" evidence="3">
    <location>
        <begin position="43"/>
        <end position="64"/>
    </location>
</feature>
<evidence type="ECO:0000256" key="1">
    <source>
        <dbReference type="ARBA" id="ARBA00023157"/>
    </source>
</evidence>
<sequence length="124" mass="13350">MATTGNYGQVTLHLTTKTKVVFEALKEGGMRSDIALDDIALTADPCGPAPPEPTNVPPPTTTAPIPVDCGGPFDLWEPNSTFSSPNYPQSYGNKAQCQWTLQRRCRSGNLALLHFLDFDVEAGV</sequence>
<evidence type="ECO:0000259" key="4">
    <source>
        <dbReference type="PROSITE" id="PS01180"/>
    </source>
</evidence>
<dbReference type="CDD" id="cd00041">
    <property type="entry name" value="CUB"/>
    <property type="match status" value="1"/>
</dbReference>
<feature type="domain" description="CUB" evidence="4">
    <location>
        <begin position="69"/>
        <end position="124"/>
    </location>
</feature>
<gene>
    <name evidence="6" type="ORF">JOQ06_000092</name>
</gene>
<proteinExistence type="predicted"/>
<dbReference type="SUPFAM" id="SSF49854">
    <property type="entry name" value="Spermadhesin, CUB domain"/>
    <property type="match status" value="1"/>
</dbReference>
<dbReference type="Pfam" id="PF00431">
    <property type="entry name" value="CUB"/>
    <property type="match status" value="1"/>
</dbReference>
<comment type="caution">
    <text evidence="2">Lacks conserved residue(s) required for the propagation of feature annotation.</text>
</comment>
<dbReference type="GO" id="GO:0016020">
    <property type="term" value="C:membrane"/>
    <property type="evidence" value="ECO:0007669"/>
    <property type="project" value="InterPro"/>
</dbReference>
<dbReference type="Pfam" id="PF00629">
    <property type="entry name" value="MAM"/>
    <property type="match status" value="1"/>
</dbReference>
<keyword evidence="1" id="KW-1015">Disulfide bond</keyword>
<comment type="caution">
    <text evidence="6">The sequence shown here is derived from an EMBL/GenBank/DDBJ whole genome shotgun (WGS) entry which is preliminary data.</text>
</comment>
<feature type="domain" description="MAM" evidence="5">
    <location>
        <begin position="1"/>
        <end position="48"/>
    </location>
</feature>
<evidence type="ECO:0000313" key="6">
    <source>
        <dbReference type="EMBL" id="KAJ4919407.1"/>
    </source>
</evidence>
<dbReference type="Proteomes" id="UP001219934">
    <property type="component" value="Unassembled WGS sequence"/>
</dbReference>
<evidence type="ECO:0008006" key="8">
    <source>
        <dbReference type="Google" id="ProtNLM"/>
    </source>
</evidence>
<accession>A0AAD6F3F5</accession>
<dbReference type="EMBL" id="JAPTMU010000295">
    <property type="protein sequence ID" value="KAJ4919407.1"/>
    <property type="molecule type" value="Genomic_DNA"/>
</dbReference>
<dbReference type="AlphaFoldDB" id="A0AAD6F3F5"/>
<protein>
    <recommendedName>
        <fullName evidence="8">CUB domain-containing protein</fullName>
    </recommendedName>
</protein>
<evidence type="ECO:0000313" key="7">
    <source>
        <dbReference type="Proteomes" id="UP001219934"/>
    </source>
</evidence>